<dbReference type="Gene3D" id="3.40.50.300">
    <property type="entry name" value="P-loop containing nucleotide triphosphate hydrolases"/>
    <property type="match status" value="1"/>
</dbReference>
<dbReference type="SUPFAM" id="SSF52540">
    <property type="entry name" value="P-loop containing nucleoside triphosphate hydrolases"/>
    <property type="match status" value="2"/>
</dbReference>
<dbReference type="InterPro" id="IPR048293">
    <property type="entry name" value="PIF1_RRM3_pfh1"/>
</dbReference>
<dbReference type="EMBL" id="DF830072">
    <property type="protein sequence ID" value="GAK64353.1"/>
    <property type="molecule type" value="Genomic_DNA"/>
</dbReference>
<keyword evidence="13 14" id="KW-0539">Nucleus</keyword>
<keyword evidence="5 14" id="KW-0378">Hydrolase</keyword>
<dbReference type="SMART" id="SM00382">
    <property type="entry name" value="AAA"/>
    <property type="match status" value="1"/>
</dbReference>
<evidence type="ECO:0000259" key="16">
    <source>
        <dbReference type="SMART" id="SM00382"/>
    </source>
</evidence>
<evidence type="ECO:0000256" key="9">
    <source>
        <dbReference type="ARBA" id="ARBA00023128"/>
    </source>
</evidence>
<sequence length="793" mass="85623">MLLASDSTWTCDASGQNRIGLHTPKTTPQRRAVLQNVASSYPVAGDNLKPLLAQLGHALQEHTRTCGPRLSTTPPTSYIHSSVTNTIDQCSLAVPSARHSVMYAKGSASNNAGERPQVRSALGSLKRTWSGNQHDLGSTAQTSQTRTGFKSGAPPSSQEIFYEWSPSPSPPPTASRSAVRNSDSDKENGFGATAAKRTKVATASSDKSSAFGQRPIHNGFVAASTIHRSASHGSAVASSSASNSAYGRSGAGASYQSQPNRSDSRSSSITPTAQQSTASARNLPWTKSASQLKSEKRNDPEAYRASSLVSSVGGPSGSRASTPSTVASGPDGKKSVNKIFLSQEQRKVLSMVVDEGKNVFFTGSAGTGKSVLLREIIRELRRKHSKSPDAVAVTASTGIAACNIGGVTIHSFAGIGLGKEPVAQLVSKIRKNRKATGRWSRTQVLIIDEISMVDPALLDKLEEIARVLRKKPKPFGGIQIVITGDFFQLPPVNPGGSVTFAFDAQCWEHVVQHKVNLTQVFRQKDSSFVTMLNEMRFGKLSQKTIEAFKKLERVPQYDGDIVPTELFPMRNEVDAANAQRLNALQAESQTYRAQDGGSLQAEARERVLQNSIALPVLHVKKGAQVMLIKNIDETLVNGSIGKVVDFVDEMEHARLAGDLESHDQMNAEREKMTRMPGRKWPLVRFHVPGGGTRDYLAMPETWKTELPDGEIQASRSQVPLILAWAMSIHKSQGQTLPCCKINLNRVFEKGQAYVALSRATSIEGLQVLGFQASKVMAHPRVIEWSKSLIALGE</sequence>
<dbReference type="GO" id="GO:0005730">
    <property type="term" value="C:nucleolus"/>
    <property type="evidence" value="ECO:0007669"/>
    <property type="project" value="UniProtKB-SubCell"/>
</dbReference>
<evidence type="ECO:0000256" key="2">
    <source>
        <dbReference type="ARBA" id="ARBA00004604"/>
    </source>
</evidence>
<dbReference type="HAMAP" id="MF_03176">
    <property type="entry name" value="PIF1"/>
    <property type="match status" value="1"/>
</dbReference>
<evidence type="ECO:0000256" key="4">
    <source>
        <dbReference type="ARBA" id="ARBA00022763"/>
    </source>
</evidence>
<dbReference type="RefSeq" id="XP_014657293.1">
    <property type="nucleotide sequence ID" value="XM_014801807.1"/>
</dbReference>
<comment type="similarity">
    <text evidence="14">Belongs to the helicase family. PIF1 subfamily.</text>
</comment>
<dbReference type="GO" id="GO:0006281">
    <property type="term" value="P:DNA repair"/>
    <property type="evidence" value="ECO:0007669"/>
    <property type="project" value="UniProtKB-UniRule"/>
</dbReference>
<dbReference type="GO" id="GO:0003697">
    <property type="term" value="F:single-stranded DNA binding"/>
    <property type="evidence" value="ECO:0007669"/>
    <property type="project" value="UniProtKB-ARBA"/>
</dbReference>
<dbReference type="FunFam" id="3.40.50.300:FF:001226">
    <property type="entry name" value="ATP-dependent DNA helicase PIF1"/>
    <property type="match status" value="1"/>
</dbReference>
<dbReference type="GO" id="GO:0005524">
    <property type="term" value="F:ATP binding"/>
    <property type="evidence" value="ECO:0007669"/>
    <property type="project" value="UniProtKB-UniRule"/>
</dbReference>
<proteinExistence type="inferred from homology"/>
<dbReference type="HOGENOM" id="CLU_001613_0_2_1"/>
<evidence type="ECO:0000313" key="18">
    <source>
        <dbReference type="Proteomes" id="UP000053758"/>
    </source>
</evidence>
<evidence type="ECO:0000256" key="10">
    <source>
        <dbReference type="ARBA" id="ARBA00023172"/>
    </source>
</evidence>
<keyword evidence="8 14" id="KW-0238">DNA-binding</keyword>
<feature type="compositionally biased region" description="Polar residues" evidence="15">
    <location>
        <begin position="128"/>
        <end position="159"/>
    </location>
</feature>
<dbReference type="Pfam" id="PF05970">
    <property type="entry name" value="PIF1"/>
    <property type="match status" value="1"/>
</dbReference>
<feature type="DNA-binding region" evidence="14">
    <location>
        <begin position="751"/>
        <end position="770"/>
    </location>
</feature>
<evidence type="ECO:0000256" key="13">
    <source>
        <dbReference type="ARBA" id="ARBA00023242"/>
    </source>
</evidence>
<dbReference type="InterPro" id="IPR049163">
    <property type="entry name" value="Pif1-like_2B_dom"/>
</dbReference>
<comment type="subcellular location">
    <subcellularLocation>
        <location evidence="2">Nucleus</location>
        <location evidence="2">Nucleolus</location>
    </subcellularLocation>
    <subcellularLocation>
        <location evidence="14">Nucleus</location>
    </subcellularLocation>
    <subcellularLocation>
        <location evidence="14">Mitochondrion</location>
    </subcellularLocation>
</comment>
<keyword evidence="10 14" id="KW-0233">DNA recombination</keyword>
<comment type="subunit">
    <text evidence="14">Monomer.</text>
</comment>
<evidence type="ECO:0000313" key="17">
    <source>
        <dbReference type="EMBL" id="GAK64353.1"/>
    </source>
</evidence>
<feature type="binding site" evidence="14">
    <location>
        <begin position="363"/>
        <end position="370"/>
    </location>
    <ligand>
        <name>ATP</name>
        <dbReference type="ChEBI" id="CHEBI:30616"/>
    </ligand>
</feature>
<evidence type="ECO:0000256" key="1">
    <source>
        <dbReference type="ARBA" id="ARBA00001946"/>
    </source>
</evidence>
<evidence type="ECO:0000256" key="6">
    <source>
        <dbReference type="ARBA" id="ARBA00022806"/>
    </source>
</evidence>
<comment type="function">
    <text evidence="14">DNA-dependent ATPase and 5'-3' DNA helicase required for the maintenance of both mitochondrial and nuclear genome stability.</text>
</comment>
<evidence type="ECO:0000256" key="8">
    <source>
        <dbReference type="ARBA" id="ARBA00023125"/>
    </source>
</evidence>
<evidence type="ECO:0000256" key="3">
    <source>
        <dbReference type="ARBA" id="ARBA00022741"/>
    </source>
</evidence>
<gene>
    <name evidence="14" type="primary">PIF1</name>
    <name evidence="17" type="ORF">PAN0_005c2566</name>
</gene>
<dbReference type="EC" id="5.6.2.3" evidence="14"/>
<reference evidence="17" key="1">
    <citation type="submission" date="2014-07" db="EMBL/GenBank/DDBJ databases">
        <title>Draft genome sequence of the yeast Pseudozyma antarctica JCM 10317 known as a producer of lipase B which used in a wide range of industrial applications.</title>
        <authorList>
            <person name="Morita T."/>
            <person name="Saika A."/>
            <person name="Koike H."/>
        </authorList>
    </citation>
    <scope>NUCLEOTIDE SEQUENCE</scope>
    <source>
        <strain evidence="17">JCM 10317</strain>
    </source>
</reference>
<keyword evidence="7 14" id="KW-0067">ATP-binding</keyword>
<feature type="compositionally biased region" description="Basic and acidic residues" evidence="15">
    <location>
        <begin position="293"/>
        <end position="302"/>
    </location>
</feature>
<dbReference type="Pfam" id="PF21530">
    <property type="entry name" value="Pif1_2B_dom"/>
    <property type="match status" value="1"/>
</dbReference>
<feature type="compositionally biased region" description="Low complexity" evidence="15">
    <location>
        <begin position="237"/>
        <end position="254"/>
    </location>
</feature>
<dbReference type="CDD" id="cd18037">
    <property type="entry name" value="DEXSc_Pif1_like"/>
    <property type="match status" value="1"/>
</dbReference>
<dbReference type="InterPro" id="IPR003593">
    <property type="entry name" value="AAA+_ATPase"/>
</dbReference>
<feature type="compositionally biased region" description="Low complexity" evidence="15">
    <location>
        <begin position="192"/>
        <end position="203"/>
    </location>
</feature>
<keyword evidence="6 14" id="KW-0347">Helicase</keyword>
<keyword evidence="4 14" id="KW-0227">DNA damage</keyword>
<feature type="region of interest" description="Disordered" evidence="15">
    <location>
        <begin position="128"/>
        <end position="213"/>
    </location>
</feature>
<dbReference type="Proteomes" id="UP000053758">
    <property type="component" value="Unassembled WGS sequence"/>
</dbReference>
<evidence type="ECO:0000256" key="15">
    <source>
        <dbReference type="SAM" id="MobiDB-lite"/>
    </source>
</evidence>
<dbReference type="AlphaFoldDB" id="A0A081CCF7"/>
<dbReference type="InterPro" id="IPR027417">
    <property type="entry name" value="P-loop_NTPase"/>
</dbReference>
<keyword evidence="12 14" id="KW-0413">Isomerase</keyword>
<dbReference type="InterPro" id="IPR051055">
    <property type="entry name" value="PIF1_helicase"/>
</dbReference>
<dbReference type="GeneID" id="26303346"/>
<comment type="catalytic activity">
    <reaction evidence="14">
        <text>ATP + H2O = ADP + phosphate + H(+)</text>
        <dbReference type="Rhea" id="RHEA:13065"/>
        <dbReference type="ChEBI" id="CHEBI:15377"/>
        <dbReference type="ChEBI" id="CHEBI:15378"/>
        <dbReference type="ChEBI" id="CHEBI:30616"/>
        <dbReference type="ChEBI" id="CHEBI:43474"/>
        <dbReference type="ChEBI" id="CHEBI:456216"/>
        <dbReference type="EC" id="5.6.2.3"/>
    </reaction>
</comment>
<evidence type="ECO:0000256" key="5">
    <source>
        <dbReference type="ARBA" id="ARBA00022801"/>
    </source>
</evidence>
<keyword evidence="3 14" id="KW-0547">Nucleotide-binding</keyword>
<evidence type="ECO:0000256" key="12">
    <source>
        <dbReference type="ARBA" id="ARBA00023235"/>
    </source>
</evidence>
<feature type="compositionally biased region" description="Low complexity" evidence="15">
    <location>
        <begin position="305"/>
        <end position="321"/>
    </location>
</feature>
<keyword evidence="9 14" id="KW-0496">Mitochondrion</keyword>
<dbReference type="GO" id="GO:0016887">
    <property type="term" value="F:ATP hydrolysis activity"/>
    <property type="evidence" value="ECO:0007669"/>
    <property type="project" value="RHEA"/>
</dbReference>
<organism evidence="17">
    <name type="scientific">Pseudozyma antarctica</name>
    <name type="common">Yeast</name>
    <name type="synonym">Candida antarctica</name>
    <dbReference type="NCBI Taxonomy" id="84753"/>
    <lineage>
        <taxon>Eukaryota</taxon>
        <taxon>Fungi</taxon>
        <taxon>Dikarya</taxon>
        <taxon>Basidiomycota</taxon>
        <taxon>Ustilaginomycotina</taxon>
        <taxon>Ustilaginomycetes</taxon>
        <taxon>Ustilaginales</taxon>
        <taxon>Ustilaginaceae</taxon>
        <taxon>Moesziomyces</taxon>
    </lineage>
</organism>
<dbReference type="GO" id="GO:0043139">
    <property type="term" value="F:5'-3' DNA helicase activity"/>
    <property type="evidence" value="ECO:0007669"/>
    <property type="project" value="UniProtKB-UniRule"/>
</dbReference>
<dbReference type="GO" id="GO:0000723">
    <property type="term" value="P:telomere maintenance"/>
    <property type="evidence" value="ECO:0007669"/>
    <property type="project" value="InterPro"/>
</dbReference>
<keyword evidence="18" id="KW-1185">Reference proteome</keyword>
<dbReference type="GO" id="GO:0005739">
    <property type="term" value="C:mitochondrion"/>
    <property type="evidence" value="ECO:0007669"/>
    <property type="project" value="UniProtKB-SubCell"/>
</dbReference>
<evidence type="ECO:0000256" key="11">
    <source>
        <dbReference type="ARBA" id="ARBA00023204"/>
    </source>
</evidence>
<protein>
    <recommendedName>
        <fullName evidence="14">ATP-dependent DNA helicase PIF1</fullName>
        <ecNumber evidence="14">5.6.2.3</ecNumber>
    </recommendedName>
    <alternativeName>
        <fullName evidence="14">DNA 5'-3' helicase PIF1</fullName>
    </alternativeName>
    <alternativeName>
        <fullName evidence="14">DNA repair and recombination helicase PIF1</fullName>
    </alternativeName>
</protein>
<name>A0A081CCF7_PSEA2</name>
<feature type="compositionally biased region" description="Polar residues" evidence="15">
    <location>
        <begin position="269"/>
        <end position="292"/>
    </location>
</feature>
<dbReference type="PANTHER" id="PTHR47642">
    <property type="entry name" value="ATP-DEPENDENT DNA HELICASE"/>
    <property type="match status" value="1"/>
</dbReference>
<evidence type="ECO:0000256" key="7">
    <source>
        <dbReference type="ARBA" id="ARBA00022840"/>
    </source>
</evidence>
<dbReference type="PANTHER" id="PTHR47642:SF5">
    <property type="entry name" value="ATP-DEPENDENT DNA HELICASE"/>
    <property type="match status" value="1"/>
</dbReference>
<evidence type="ECO:0000256" key="14">
    <source>
        <dbReference type="HAMAP-Rule" id="MF_03176"/>
    </source>
</evidence>
<comment type="cofactor">
    <cofactor evidence="1 14">
        <name>Mg(2+)</name>
        <dbReference type="ChEBI" id="CHEBI:18420"/>
    </cofactor>
</comment>
<dbReference type="CDD" id="cd18809">
    <property type="entry name" value="SF1_C_RecD"/>
    <property type="match status" value="1"/>
</dbReference>
<dbReference type="InterPro" id="IPR010285">
    <property type="entry name" value="DNA_helicase_pif1-like_DEAD"/>
</dbReference>
<dbReference type="GO" id="GO:0006310">
    <property type="term" value="P:DNA recombination"/>
    <property type="evidence" value="ECO:0007669"/>
    <property type="project" value="UniProtKB-UniRule"/>
</dbReference>
<feature type="domain" description="AAA+ ATPase" evidence="16">
    <location>
        <begin position="355"/>
        <end position="506"/>
    </location>
</feature>
<feature type="region of interest" description="Disordered" evidence="15">
    <location>
        <begin position="237"/>
        <end position="334"/>
    </location>
</feature>
<accession>A0A081CCF7</accession>
<keyword evidence="11 14" id="KW-0234">DNA repair</keyword>